<keyword evidence="6" id="KW-1185">Reference proteome</keyword>
<dbReference type="InterPro" id="IPR009057">
    <property type="entry name" value="Homeodomain-like_sf"/>
</dbReference>
<reference evidence="5 6" key="1">
    <citation type="submission" date="2018-10" db="EMBL/GenBank/DDBJ databases">
        <title>Anaerotruncus faecis sp. nov., isolated from human feces.</title>
        <authorList>
            <person name="Wang Y.-J."/>
        </authorList>
    </citation>
    <scope>NUCLEOTIDE SEQUENCE [LARGE SCALE GENOMIC DNA]</scope>
    <source>
        <strain evidence="5 6">22A2-44</strain>
    </source>
</reference>
<name>A0A498CT62_9FIRM</name>
<accession>A0A498CT62</accession>
<dbReference type="InterPro" id="IPR018060">
    <property type="entry name" value="HTH_AraC"/>
</dbReference>
<dbReference type="PRINTS" id="PR00032">
    <property type="entry name" value="HTHARAC"/>
</dbReference>
<dbReference type="PANTHER" id="PTHR46796:SF2">
    <property type="entry name" value="TRANSCRIPTIONAL REGULATORY PROTEIN"/>
    <property type="match status" value="1"/>
</dbReference>
<dbReference type="InterPro" id="IPR014710">
    <property type="entry name" value="RmlC-like_jellyroll"/>
</dbReference>
<dbReference type="GO" id="GO:0043565">
    <property type="term" value="F:sequence-specific DNA binding"/>
    <property type="evidence" value="ECO:0007669"/>
    <property type="project" value="InterPro"/>
</dbReference>
<feature type="domain" description="HTH araC/xylS-type" evidence="4">
    <location>
        <begin position="169"/>
        <end position="266"/>
    </location>
</feature>
<dbReference type="Gene3D" id="2.60.120.10">
    <property type="entry name" value="Jelly Rolls"/>
    <property type="match status" value="1"/>
</dbReference>
<comment type="caution">
    <text evidence="5">The sequence shown here is derived from an EMBL/GenBank/DDBJ whole genome shotgun (WGS) entry which is preliminary data.</text>
</comment>
<dbReference type="InterPro" id="IPR003313">
    <property type="entry name" value="AraC-bd"/>
</dbReference>
<dbReference type="PROSITE" id="PS01124">
    <property type="entry name" value="HTH_ARAC_FAMILY_2"/>
    <property type="match status" value="1"/>
</dbReference>
<protein>
    <submittedName>
        <fullName evidence="5">AraC family transcriptional regulator</fullName>
    </submittedName>
</protein>
<evidence type="ECO:0000256" key="2">
    <source>
        <dbReference type="ARBA" id="ARBA00023125"/>
    </source>
</evidence>
<gene>
    <name evidence="5" type="ORF">D4A47_02940</name>
</gene>
<dbReference type="SMART" id="SM00342">
    <property type="entry name" value="HTH_ARAC"/>
    <property type="match status" value="1"/>
</dbReference>
<organism evidence="5 6">
    <name type="scientific">Anaerotruncus massiliensis</name>
    <name type="common">ex Liu et al. 2021</name>
    <dbReference type="NCBI Taxonomy" id="2321404"/>
    <lineage>
        <taxon>Bacteria</taxon>
        <taxon>Bacillati</taxon>
        <taxon>Bacillota</taxon>
        <taxon>Clostridia</taxon>
        <taxon>Eubacteriales</taxon>
        <taxon>Oscillospiraceae</taxon>
        <taxon>Anaerotruncus</taxon>
    </lineage>
</organism>
<evidence type="ECO:0000256" key="3">
    <source>
        <dbReference type="ARBA" id="ARBA00023163"/>
    </source>
</evidence>
<dbReference type="SUPFAM" id="SSF51215">
    <property type="entry name" value="Regulatory protein AraC"/>
    <property type="match status" value="1"/>
</dbReference>
<dbReference type="Gene3D" id="1.10.10.60">
    <property type="entry name" value="Homeodomain-like"/>
    <property type="match status" value="2"/>
</dbReference>
<proteinExistence type="predicted"/>
<dbReference type="EMBL" id="RCHT01000002">
    <property type="protein sequence ID" value="RLL13861.1"/>
    <property type="molecule type" value="Genomic_DNA"/>
</dbReference>
<dbReference type="AlphaFoldDB" id="A0A498CT62"/>
<dbReference type="InterPro" id="IPR050204">
    <property type="entry name" value="AraC_XylS_family_regulators"/>
</dbReference>
<dbReference type="Pfam" id="PF02311">
    <property type="entry name" value="AraC_binding"/>
    <property type="match status" value="1"/>
</dbReference>
<dbReference type="Proteomes" id="UP000276301">
    <property type="component" value="Unassembled WGS sequence"/>
</dbReference>
<dbReference type="InterPro" id="IPR020449">
    <property type="entry name" value="Tscrpt_reg_AraC-type_HTH"/>
</dbReference>
<evidence type="ECO:0000313" key="6">
    <source>
        <dbReference type="Proteomes" id="UP000276301"/>
    </source>
</evidence>
<sequence>MAEERRVCYDSDLKIEAYQFQGLMQKFPNHFHDHYVVGFIESGKRHLSCKNRDYILVSGDMLLLNPRENHECEQVDERALDFRCLNIPEAVMESVMEEITGSRRLPEFSEPVAPQAEEALLLREVHEMIMEGSADFAKEEAFLFLIERVVGRYAQPAAGRPEAENAGVQRVRAFVDAHYAEPVSLDELAKAAGMNKFVLLRAFTRERGITPYQYLLTVRINKAKELLEQGAQPIEAAMSSGFTDQSHFTNAFKRFIGLTPGQYREIFREK</sequence>
<dbReference type="RefSeq" id="WP_121586077.1">
    <property type="nucleotide sequence ID" value="NZ_RCHT01000002.1"/>
</dbReference>
<dbReference type="SUPFAM" id="SSF46689">
    <property type="entry name" value="Homeodomain-like"/>
    <property type="match status" value="2"/>
</dbReference>
<dbReference type="Pfam" id="PF12833">
    <property type="entry name" value="HTH_18"/>
    <property type="match status" value="1"/>
</dbReference>
<dbReference type="CDD" id="cd07001">
    <property type="entry name" value="cupin_YbfI-like_N"/>
    <property type="match status" value="1"/>
</dbReference>
<dbReference type="InterPro" id="IPR037923">
    <property type="entry name" value="HTH-like"/>
</dbReference>
<keyword evidence="1" id="KW-0805">Transcription regulation</keyword>
<evidence type="ECO:0000259" key="4">
    <source>
        <dbReference type="PROSITE" id="PS01124"/>
    </source>
</evidence>
<dbReference type="PANTHER" id="PTHR46796">
    <property type="entry name" value="HTH-TYPE TRANSCRIPTIONAL ACTIVATOR RHAS-RELATED"/>
    <property type="match status" value="1"/>
</dbReference>
<evidence type="ECO:0000256" key="1">
    <source>
        <dbReference type="ARBA" id="ARBA00023015"/>
    </source>
</evidence>
<evidence type="ECO:0000313" key="5">
    <source>
        <dbReference type="EMBL" id="RLL13861.1"/>
    </source>
</evidence>
<keyword evidence="3" id="KW-0804">Transcription</keyword>
<keyword evidence="2" id="KW-0238">DNA-binding</keyword>
<dbReference type="GO" id="GO:0003700">
    <property type="term" value="F:DNA-binding transcription factor activity"/>
    <property type="evidence" value="ECO:0007669"/>
    <property type="project" value="InterPro"/>
</dbReference>